<dbReference type="SUPFAM" id="SSF69047">
    <property type="entry name" value="Hypothetical protein YjbJ"/>
    <property type="match status" value="1"/>
</dbReference>
<dbReference type="Gene3D" id="1.10.1470.10">
    <property type="entry name" value="YjbJ"/>
    <property type="match status" value="1"/>
</dbReference>
<reference evidence="3 4" key="1">
    <citation type="journal article" date="2017" name="Elife">
        <title>Extensive horizontal gene transfer in cheese-associated bacteria.</title>
        <authorList>
            <person name="Bonham K.S."/>
            <person name="Wolfe B.E."/>
            <person name="Dutton R.J."/>
        </authorList>
    </citation>
    <scope>NUCLEOTIDE SEQUENCE [LARGE SCALE GENOMIC DNA]</scope>
    <source>
        <strain evidence="3 4">900_6</strain>
    </source>
</reference>
<comment type="caution">
    <text evidence="3">The sequence shown here is derived from an EMBL/GenBank/DDBJ whole genome shotgun (WGS) entry which is preliminary data.</text>
</comment>
<evidence type="ECO:0000313" key="3">
    <source>
        <dbReference type="EMBL" id="PCC51234.1"/>
    </source>
</evidence>
<gene>
    <name evidence="3" type="ORF">CIK62_01575</name>
</gene>
<organism evidence="3 4">
    <name type="scientific">Brevibacterium aurantiacum</name>
    <dbReference type="NCBI Taxonomy" id="273384"/>
    <lineage>
        <taxon>Bacteria</taxon>
        <taxon>Bacillati</taxon>
        <taxon>Actinomycetota</taxon>
        <taxon>Actinomycetes</taxon>
        <taxon>Micrococcales</taxon>
        <taxon>Brevibacteriaceae</taxon>
        <taxon>Brevibacterium</taxon>
    </lineage>
</organism>
<dbReference type="RefSeq" id="WP_009884218.1">
    <property type="nucleotide sequence ID" value="NZ_AAGP01000029.1"/>
</dbReference>
<evidence type="ECO:0000313" key="4">
    <source>
        <dbReference type="Proteomes" id="UP000217720"/>
    </source>
</evidence>
<dbReference type="EMBL" id="NRGO01000004">
    <property type="protein sequence ID" value="PCC51234.1"/>
    <property type="molecule type" value="Genomic_DNA"/>
</dbReference>
<feature type="compositionally biased region" description="Basic and acidic residues" evidence="2">
    <location>
        <begin position="41"/>
        <end position="53"/>
    </location>
</feature>
<protein>
    <submittedName>
        <fullName evidence="3">CsbD family protein</fullName>
    </submittedName>
</protein>
<dbReference type="InterPro" id="IPR008462">
    <property type="entry name" value="CsbD"/>
</dbReference>
<evidence type="ECO:0000256" key="2">
    <source>
        <dbReference type="SAM" id="MobiDB-lite"/>
    </source>
</evidence>
<dbReference type="AlphaFoldDB" id="A0A2A3ZI81"/>
<sequence length="66" mass="6802">MSKENSHKAEEFKGKAKAAAGKATDDESLQAEGKADVVQAKGKEAGEKAKDAARGVANSLKDSPES</sequence>
<comment type="similarity">
    <text evidence="1">Belongs to the UPF0337 (CsbD) family.</text>
</comment>
<dbReference type="Proteomes" id="UP000217720">
    <property type="component" value="Unassembled WGS sequence"/>
</dbReference>
<name>A0A2A3ZI81_BREAU</name>
<evidence type="ECO:0000256" key="1">
    <source>
        <dbReference type="ARBA" id="ARBA00009129"/>
    </source>
</evidence>
<dbReference type="InterPro" id="IPR036629">
    <property type="entry name" value="YjbJ_sf"/>
</dbReference>
<proteinExistence type="inferred from homology"/>
<feature type="region of interest" description="Disordered" evidence="2">
    <location>
        <begin position="1"/>
        <end position="66"/>
    </location>
</feature>
<dbReference type="Pfam" id="PF05532">
    <property type="entry name" value="CsbD"/>
    <property type="match status" value="1"/>
</dbReference>
<accession>A0A2A3ZI81</accession>
<feature type="compositionally biased region" description="Basic and acidic residues" evidence="2">
    <location>
        <begin position="1"/>
        <end position="14"/>
    </location>
</feature>